<feature type="signal peptide" evidence="1">
    <location>
        <begin position="1"/>
        <end position="21"/>
    </location>
</feature>
<organism evidence="3 4">
    <name type="scientific">Motilibacter rhizosphaerae</name>
    <dbReference type="NCBI Taxonomy" id="598652"/>
    <lineage>
        <taxon>Bacteria</taxon>
        <taxon>Bacillati</taxon>
        <taxon>Actinomycetota</taxon>
        <taxon>Actinomycetes</taxon>
        <taxon>Motilibacterales</taxon>
        <taxon>Motilibacteraceae</taxon>
        <taxon>Motilibacter</taxon>
    </lineage>
</organism>
<dbReference type="Gene3D" id="3.40.190.10">
    <property type="entry name" value="Periplasmic binding protein-like II"/>
    <property type="match status" value="1"/>
</dbReference>
<dbReference type="Gene3D" id="3.90.76.10">
    <property type="entry name" value="Dipeptide-binding Protein, Domain 1"/>
    <property type="match status" value="1"/>
</dbReference>
<dbReference type="EMBL" id="SGXD01000003">
    <property type="protein sequence ID" value="RZS87277.1"/>
    <property type="molecule type" value="Genomic_DNA"/>
</dbReference>
<feature type="chain" id="PRO_5020963353" evidence="1">
    <location>
        <begin position="22"/>
        <end position="555"/>
    </location>
</feature>
<protein>
    <submittedName>
        <fullName evidence="3">Peptide/nickel transport system substrate-binding protein/oligopeptide transport system substrate-binding protein</fullName>
    </submittedName>
</protein>
<dbReference type="Proteomes" id="UP000293638">
    <property type="component" value="Unassembled WGS sequence"/>
</dbReference>
<evidence type="ECO:0000313" key="3">
    <source>
        <dbReference type="EMBL" id="RZS87277.1"/>
    </source>
</evidence>
<dbReference type="GO" id="GO:0042597">
    <property type="term" value="C:periplasmic space"/>
    <property type="evidence" value="ECO:0007669"/>
    <property type="project" value="UniProtKB-ARBA"/>
</dbReference>
<dbReference type="InterPro" id="IPR030678">
    <property type="entry name" value="Peptide/Ni-bd"/>
</dbReference>
<evidence type="ECO:0000256" key="1">
    <source>
        <dbReference type="SAM" id="SignalP"/>
    </source>
</evidence>
<name>A0A4V2F4E0_9ACTN</name>
<dbReference type="PANTHER" id="PTHR30290:SF83">
    <property type="entry name" value="ABC TRANSPORTER SUBSTRATE-BINDING PROTEIN"/>
    <property type="match status" value="1"/>
</dbReference>
<dbReference type="SUPFAM" id="SSF53850">
    <property type="entry name" value="Periplasmic binding protein-like II"/>
    <property type="match status" value="1"/>
</dbReference>
<keyword evidence="1" id="KW-0732">Signal</keyword>
<evidence type="ECO:0000259" key="2">
    <source>
        <dbReference type="Pfam" id="PF00496"/>
    </source>
</evidence>
<dbReference type="OrthoDB" id="9046151at2"/>
<evidence type="ECO:0000313" key="4">
    <source>
        <dbReference type="Proteomes" id="UP000293638"/>
    </source>
</evidence>
<dbReference type="PIRSF" id="PIRSF002741">
    <property type="entry name" value="MppA"/>
    <property type="match status" value="1"/>
</dbReference>
<dbReference type="InterPro" id="IPR000914">
    <property type="entry name" value="SBP_5_dom"/>
</dbReference>
<dbReference type="AlphaFoldDB" id="A0A4V2F4E0"/>
<gene>
    <name evidence="3" type="ORF">EV189_2702</name>
</gene>
<proteinExistence type="predicted"/>
<comment type="caution">
    <text evidence="3">The sequence shown here is derived from an EMBL/GenBank/DDBJ whole genome shotgun (WGS) entry which is preliminary data.</text>
</comment>
<dbReference type="GO" id="GO:0015833">
    <property type="term" value="P:peptide transport"/>
    <property type="evidence" value="ECO:0007669"/>
    <property type="project" value="TreeGrafter"/>
</dbReference>
<keyword evidence="4" id="KW-1185">Reference proteome</keyword>
<dbReference type="Gene3D" id="3.10.105.10">
    <property type="entry name" value="Dipeptide-binding Protein, Domain 3"/>
    <property type="match status" value="1"/>
</dbReference>
<dbReference type="GO" id="GO:1904680">
    <property type="term" value="F:peptide transmembrane transporter activity"/>
    <property type="evidence" value="ECO:0007669"/>
    <property type="project" value="TreeGrafter"/>
</dbReference>
<dbReference type="RefSeq" id="WP_130493793.1">
    <property type="nucleotide sequence ID" value="NZ_SGXD01000003.1"/>
</dbReference>
<dbReference type="PROSITE" id="PS51257">
    <property type="entry name" value="PROKAR_LIPOPROTEIN"/>
    <property type="match status" value="1"/>
</dbReference>
<dbReference type="GO" id="GO:0043190">
    <property type="term" value="C:ATP-binding cassette (ABC) transporter complex"/>
    <property type="evidence" value="ECO:0007669"/>
    <property type="project" value="InterPro"/>
</dbReference>
<dbReference type="InterPro" id="IPR039424">
    <property type="entry name" value="SBP_5"/>
</dbReference>
<dbReference type="PANTHER" id="PTHR30290">
    <property type="entry name" value="PERIPLASMIC BINDING COMPONENT OF ABC TRANSPORTER"/>
    <property type="match status" value="1"/>
</dbReference>
<reference evidence="3 4" key="1">
    <citation type="submission" date="2019-02" db="EMBL/GenBank/DDBJ databases">
        <title>Genomic Encyclopedia of Type Strains, Phase IV (KMG-IV): sequencing the most valuable type-strain genomes for metagenomic binning, comparative biology and taxonomic classification.</title>
        <authorList>
            <person name="Goeker M."/>
        </authorList>
    </citation>
    <scope>NUCLEOTIDE SEQUENCE [LARGE SCALE GENOMIC DNA]</scope>
    <source>
        <strain evidence="3 4">DSM 45622</strain>
    </source>
</reference>
<dbReference type="CDD" id="cd00995">
    <property type="entry name" value="PBP2_NikA_DppA_OppA_like"/>
    <property type="match status" value="1"/>
</dbReference>
<feature type="domain" description="Solute-binding protein family 5" evidence="2">
    <location>
        <begin position="95"/>
        <end position="477"/>
    </location>
</feature>
<sequence length="555" mass="59652">MQSRVLGRWAVGATALSLALAACGGSSGGSKGGSGGSTAAATTAAKDGGTVSISLSDPQFLTPGNTQDTNGAEVLDALFTGLIKFDAQNKPVLTDLAQSIDSKDGLTWDVKIKSGWTFSNGEPVTADSFINAWNYAAYGPNGQQNSYFFGPGDLDIKGFDDLQAAKEGETPKAKEMSGLKKVSDTEFTVTLANATNIFKQIIGYSAFYPLPKAFFTDPKSFENAPIGNGPFKMKGTWVRNQFIDVVRNDSYAGAQKPHVQEIDYKMYKSAETSYNDLTAGALDIVTQIPSTDIARAKQDLGDRYQESPSSNFGFLGFPTFDPNYKDVNVRMAISMAIDRAALSKTIFSGTRVPADDFIAPIIPGYRKGACGPACTYDPAKAKQLWDAATTKPSTITLYYNADGGHKPWIDASCNSIQQALGVSCVGKAAPDFATLQNDLNKAKKQHVSFGAFRLGWSMDYPSMQDYLGPIFQTNASSNYTGYSNKAFDDLVNKGLTEATEDAAEKDWQQADDILAKDVPVAPVYFGSNQFGSSDKVANVHVDPFFRVDKFALSTK</sequence>
<accession>A0A4V2F4E0</accession>
<dbReference type="Pfam" id="PF00496">
    <property type="entry name" value="SBP_bac_5"/>
    <property type="match status" value="1"/>
</dbReference>